<accession>A0ABW1KGF9</accession>
<organism evidence="1 2">
    <name type="scientific">Plantactinospora solaniradicis</name>
    <dbReference type="NCBI Taxonomy" id="1723736"/>
    <lineage>
        <taxon>Bacteria</taxon>
        <taxon>Bacillati</taxon>
        <taxon>Actinomycetota</taxon>
        <taxon>Actinomycetes</taxon>
        <taxon>Micromonosporales</taxon>
        <taxon>Micromonosporaceae</taxon>
        <taxon>Plantactinospora</taxon>
    </lineage>
</organism>
<protein>
    <submittedName>
        <fullName evidence="1">Uncharacterized protein</fullName>
    </submittedName>
</protein>
<keyword evidence="2" id="KW-1185">Reference proteome</keyword>
<dbReference type="RefSeq" id="WP_377426480.1">
    <property type="nucleotide sequence ID" value="NZ_JBHSPR010000023.1"/>
</dbReference>
<comment type="caution">
    <text evidence="1">The sequence shown here is derived from an EMBL/GenBank/DDBJ whole genome shotgun (WGS) entry which is preliminary data.</text>
</comment>
<sequence length="51" mass="5632">MIGGEWDPKVLAQMSRGVMRGKVAMSQETLRGQFEDHRVFLAPAMLTVPAS</sequence>
<evidence type="ECO:0000313" key="2">
    <source>
        <dbReference type="Proteomes" id="UP001596203"/>
    </source>
</evidence>
<name>A0ABW1KGF9_9ACTN</name>
<dbReference type="EMBL" id="JBHSPR010000023">
    <property type="protein sequence ID" value="MFC6019939.1"/>
    <property type="molecule type" value="Genomic_DNA"/>
</dbReference>
<reference evidence="2" key="1">
    <citation type="journal article" date="2019" name="Int. J. Syst. Evol. Microbiol.">
        <title>The Global Catalogue of Microorganisms (GCM) 10K type strain sequencing project: providing services to taxonomists for standard genome sequencing and annotation.</title>
        <authorList>
            <consortium name="The Broad Institute Genomics Platform"/>
            <consortium name="The Broad Institute Genome Sequencing Center for Infectious Disease"/>
            <person name="Wu L."/>
            <person name="Ma J."/>
        </authorList>
    </citation>
    <scope>NUCLEOTIDE SEQUENCE [LARGE SCALE GENOMIC DNA]</scope>
    <source>
        <strain evidence="2">ZS-35-S2</strain>
    </source>
</reference>
<dbReference type="Proteomes" id="UP001596203">
    <property type="component" value="Unassembled WGS sequence"/>
</dbReference>
<evidence type="ECO:0000313" key="1">
    <source>
        <dbReference type="EMBL" id="MFC6019939.1"/>
    </source>
</evidence>
<gene>
    <name evidence="1" type="ORF">ACFP2T_27540</name>
</gene>
<proteinExistence type="predicted"/>